<evidence type="ECO:0008006" key="4">
    <source>
        <dbReference type="Google" id="ProtNLM"/>
    </source>
</evidence>
<accession>A0AAV5SBM2</accession>
<dbReference type="AlphaFoldDB" id="A0AAV5SBM2"/>
<comment type="caution">
    <text evidence="2">The sequence shown here is derived from an EMBL/GenBank/DDBJ whole genome shotgun (WGS) entry which is preliminary data.</text>
</comment>
<dbReference type="InterPro" id="IPR053220">
    <property type="entry name" value="Nematode_rcpt-like_serp_H"/>
</dbReference>
<keyword evidence="1" id="KW-0472">Membrane</keyword>
<reference evidence="2" key="1">
    <citation type="submission" date="2023-10" db="EMBL/GenBank/DDBJ databases">
        <title>Genome assembly of Pristionchus species.</title>
        <authorList>
            <person name="Yoshida K."/>
            <person name="Sommer R.J."/>
        </authorList>
    </citation>
    <scope>NUCLEOTIDE SEQUENCE</scope>
    <source>
        <strain evidence="2">RS0144</strain>
    </source>
</reference>
<organism evidence="2 3">
    <name type="scientific">Pristionchus entomophagus</name>
    <dbReference type="NCBI Taxonomy" id="358040"/>
    <lineage>
        <taxon>Eukaryota</taxon>
        <taxon>Metazoa</taxon>
        <taxon>Ecdysozoa</taxon>
        <taxon>Nematoda</taxon>
        <taxon>Chromadorea</taxon>
        <taxon>Rhabditida</taxon>
        <taxon>Rhabditina</taxon>
        <taxon>Diplogasteromorpha</taxon>
        <taxon>Diplogasteroidea</taxon>
        <taxon>Neodiplogasteridae</taxon>
        <taxon>Pristionchus</taxon>
    </lineage>
</organism>
<feature type="non-terminal residue" evidence="2">
    <location>
        <position position="83"/>
    </location>
</feature>
<dbReference type="Pfam" id="PF10318">
    <property type="entry name" value="7TM_GPCR_Srh"/>
    <property type="match status" value="1"/>
</dbReference>
<dbReference type="EMBL" id="BTSX01000001">
    <property type="protein sequence ID" value="GMS78704.1"/>
    <property type="molecule type" value="Genomic_DNA"/>
</dbReference>
<evidence type="ECO:0000313" key="3">
    <source>
        <dbReference type="Proteomes" id="UP001432027"/>
    </source>
</evidence>
<keyword evidence="1" id="KW-0812">Transmembrane</keyword>
<protein>
    <recommendedName>
        <fullName evidence="4">G protein-coupled receptor</fullName>
    </recommendedName>
</protein>
<evidence type="ECO:0000256" key="1">
    <source>
        <dbReference type="SAM" id="Phobius"/>
    </source>
</evidence>
<feature type="transmembrane region" description="Helical" evidence="1">
    <location>
        <begin position="53"/>
        <end position="75"/>
    </location>
</feature>
<sequence>RRSARSLLVVRKSLAVLFVQLIVPFSLIIIPATLMFFGLAIPDLISFETSLSVFYVIHLHSVGHNIILLSVTSAYRKTIVRFV</sequence>
<dbReference type="Proteomes" id="UP001432027">
    <property type="component" value="Unassembled WGS sequence"/>
</dbReference>
<dbReference type="PANTHER" id="PTHR22941:SF26">
    <property type="entry name" value="SERPENTINE RECEPTOR, CLASS H"/>
    <property type="match status" value="1"/>
</dbReference>
<evidence type="ECO:0000313" key="2">
    <source>
        <dbReference type="EMBL" id="GMS78704.1"/>
    </source>
</evidence>
<proteinExistence type="predicted"/>
<name>A0AAV5SBM2_9BILA</name>
<dbReference type="PANTHER" id="PTHR22941">
    <property type="entry name" value="SERPENTINE RECEPTOR"/>
    <property type="match status" value="1"/>
</dbReference>
<gene>
    <name evidence="2" type="ORF">PENTCL1PPCAC_879</name>
</gene>
<feature type="non-terminal residue" evidence="2">
    <location>
        <position position="1"/>
    </location>
</feature>
<dbReference type="InterPro" id="IPR019422">
    <property type="entry name" value="7TM_GPCR_serpentine_rcpt_Srh"/>
</dbReference>
<feature type="transmembrane region" description="Helical" evidence="1">
    <location>
        <begin position="21"/>
        <end position="41"/>
    </location>
</feature>
<keyword evidence="1" id="KW-1133">Transmembrane helix</keyword>
<keyword evidence="3" id="KW-1185">Reference proteome</keyword>